<evidence type="ECO:0000313" key="1">
    <source>
        <dbReference type="EMBL" id="KAF5535150.1"/>
    </source>
</evidence>
<accession>A0A8H5MPB8</accession>
<sequence length="117" mass="12917">MSPGYTVLQVRSPMRSMPQTVIKRLYKMVDGHQQSQFVDPEAWQTELGSVLSSVETFDAGQRARSPGLPVDKVAAKIERQIKEDTAMTRPIPIPVGTGQDKTGTSVYVEWLLALSQA</sequence>
<reference evidence="1 2" key="1">
    <citation type="submission" date="2020-05" db="EMBL/GenBank/DDBJ databases">
        <title>Identification and distribution of gene clusters putatively required for synthesis of sphingolipid metabolism inhibitors in phylogenetically diverse species of the filamentous fungus Fusarium.</title>
        <authorList>
            <person name="Kim H.-S."/>
            <person name="Busman M."/>
            <person name="Brown D.W."/>
            <person name="Divon H."/>
            <person name="Uhlig S."/>
            <person name="Proctor R.H."/>
        </authorList>
    </citation>
    <scope>NUCLEOTIDE SEQUENCE [LARGE SCALE GENOMIC DNA]</scope>
    <source>
        <strain evidence="1 2">NRRL 53147</strain>
    </source>
</reference>
<evidence type="ECO:0000313" key="2">
    <source>
        <dbReference type="Proteomes" id="UP000522262"/>
    </source>
</evidence>
<dbReference type="AlphaFoldDB" id="A0A8H5MPB8"/>
<name>A0A8H5MPB8_9HYPO</name>
<protein>
    <submittedName>
        <fullName evidence="1">Uncharacterized protein</fullName>
    </submittedName>
</protein>
<dbReference type="EMBL" id="JAAOAM010000283">
    <property type="protein sequence ID" value="KAF5535150.1"/>
    <property type="molecule type" value="Genomic_DNA"/>
</dbReference>
<keyword evidence="2" id="KW-1185">Reference proteome</keyword>
<dbReference type="Proteomes" id="UP000522262">
    <property type="component" value="Unassembled WGS sequence"/>
</dbReference>
<organism evidence="1 2">
    <name type="scientific">Fusarium mexicanum</name>
    <dbReference type="NCBI Taxonomy" id="751941"/>
    <lineage>
        <taxon>Eukaryota</taxon>
        <taxon>Fungi</taxon>
        <taxon>Dikarya</taxon>
        <taxon>Ascomycota</taxon>
        <taxon>Pezizomycotina</taxon>
        <taxon>Sordariomycetes</taxon>
        <taxon>Hypocreomycetidae</taxon>
        <taxon>Hypocreales</taxon>
        <taxon>Nectriaceae</taxon>
        <taxon>Fusarium</taxon>
        <taxon>Fusarium fujikuroi species complex</taxon>
    </lineage>
</organism>
<gene>
    <name evidence="1" type="ORF">FMEXI_10952</name>
</gene>
<proteinExistence type="predicted"/>
<comment type="caution">
    <text evidence="1">The sequence shown here is derived from an EMBL/GenBank/DDBJ whole genome shotgun (WGS) entry which is preliminary data.</text>
</comment>